<sequence>MENLKHAFLSPSSALCLRMGTGSAAQSSASLAPSGGGGGVVALWSPERRGRLRASCKEEGQAVSGCSCRSGLPLSASWERLGSNRQPSAFQAVYSIPEL</sequence>
<organism evidence="1 2">
    <name type="scientific">Salvator merianae</name>
    <name type="common">Argentine black and white tegu</name>
    <name type="synonym">Tupinambis merianae</name>
    <dbReference type="NCBI Taxonomy" id="96440"/>
    <lineage>
        <taxon>Eukaryota</taxon>
        <taxon>Metazoa</taxon>
        <taxon>Chordata</taxon>
        <taxon>Craniata</taxon>
        <taxon>Vertebrata</taxon>
        <taxon>Euteleostomi</taxon>
        <taxon>Lepidosauria</taxon>
        <taxon>Squamata</taxon>
        <taxon>Bifurcata</taxon>
        <taxon>Unidentata</taxon>
        <taxon>Episquamata</taxon>
        <taxon>Laterata</taxon>
        <taxon>Teiioidea</taxon>
        <taxon>Teiidae</taxon>
        <taxon>Salvator</taxon>
    </lineage>
</organism>
<dbReference type="AlphaFoldDB" id="A0A8D0E552"/>
<evidence type="ECO:0000313" key="2">
    <source>
        <dbReference type="Proteomes" id="UP000694421"/>
    </source>
</evidence>
<protein>
    <submittedName>
        <fullName evidence="1">Uncharacterized protein</fullName>
    </submittedName>
</protein>
<accession>A0A8D0E552</accession>
<evidence type="ECO:0000313" key="1">
    <source>
        <dbReference type="Ensembl" id="ENSSMRP00000025916.1"/>
    </source>
</evidence>
<keyword evidence="2" id="KW-1185">Reference proteome</keyword>
<dbReference type="Ensembl" id="ENSSMRT00000030303.1">
    <property type="protein sequence ID" value="ENSSMRP00000025916.1"/>
    <property type="gene ID" value="ENSSMRG00000019999.1"/>
</dbReference>
<name>A0A8D0E552_SALMN</name>
<reference evidence="1" key="1">
    <citation type="submission" date="2025-08" db="UniProtKB">
        <authorList>
            <consortium name="Ensembl"/>
        </authorList>
    </citation>
    <scope>IDENTIFICATION</scope>
</reference>
<proteinExistence type="predicted"/>
<reference evidence="1" key="2">
    <citation type="submission" date="2025-09" db="UniProtKB">
        <authorList>
            <consortium name="Ensembl"/>
        </authorList>
    </citation>
    <scope>IDENTIFICATION</scope>
</reference>
<dbReference type="Proteomes" id="UP000694421">
    <property type="component" value="Unplaced"/>
</dbReference>